<accession>B3RQV2</accession>
<dbReference type="PANTHER" id="PTHR24056:SF46">
    <property type="entry name" value="CYCLIN-DEPENDENT KINASE 5"/>
    <property type="match status" value="1"/>
</dbReference>
<evidence type="ECO:0000256" key="9">
    <source>
        <dbReference type="PROSITE-ProRule" id="PRU10141"/>
    </source>
</evidence>
<dbReference type="AlphaFoldDB" id="B3RQV2"/>
<evidence type="ECO:0000313" key="12">
    <source>
        <dbReference type="Proteomes" id="UP000009022"/>
    </source>
</evidence>
<dbReference type="FunFam" id="3.30.200.20:FF:000144">
    <property type="entry name" value="Cyclin-dependent kinase 5"/>
    <property type="match status" value="1"/>
</dbReference>
<keyword evidence="4 9" id="KW-0547">Nucleotide-binding</keyword>
<dbReference type="GO" id="GO:0004693">
    <property type="term" value="F:cyclin-dependent protein serine/threonine kinase activity"/>
    <property type="evidence" value="ECO:0000318"/>
    <property type="project" value="GO_Central"/>
</dbReference>
<dbReference type="CTD" id="6751441"/>
<dbReference type="Proteomes" id="UP000009022">
    <property type="component" value="Unassembled WGS sequence"/>
</dbReference>
<dbReference type="Gene3D" id="3.30.200.20">
    <property type="entry name" value="Phosphorylase Kinase, domain 1"/>
    <property type="match status" value="1"/>
</dbReference>
<keyword evidence="3" id="KW-0808">Transferase</keyword>
<dbReference type="FunCoup" id="B3RQV2">
    <property type="interactions" value="1521"/>
</dbReference>
<dbReference type="InParanoid" id="B3RQV2"/>
<dbReference type="InterPro" id="IPR000719">
    <property type="entry name" value="Prot_kinase_dom"/>
</dbReference>
<dbReference type="EMBL" id="DS985243">
    <property type="protein sequence ID" value="EDV26230.1"/>
    <property type="molecule type" value="Genomic_DNA"/>
</dbReference>
<evidence type="ECO:0000256" key="8">
    <source>
        <dbReference type="ARBA" id="ARBA00041295"/>
    </source>
</evidence>
<reference evidence="11 12" key="1">
    <citation type="journal article" date="2008" name="Nature">
        <title>The Trichoplax genome and the nature of placozoans.</title>
        <authorList>
            <person name="Srivastava M."/>
            <person name="Begovic E."/>
            <person name="Chapman J."/>
            <person name="Putnam N.H."/>
            <person name="Hellsten U."/>
            <person name="Kawashima T."/>
            <person name="Kuo A."/>
            <person name="Mitros T."/>
            <person name="Salamov A."/>
            <person name="Carpenter M.L."/>
            <person name="Signorovitch A.Y."/>
            <person name="Moreno M.A."/>
            <person name="Kamm K."/>
            <person name="Grimwood J."/>
            <person name="Schmutz J."/>
            <person name="Shapiro H."/>
            <person name="Grigoriev I.V."/>
            <person name="Buss L.W."/>
            <person name="Schierwater B."/>
            <person name="Dellaporta S.L."/>
            <person name="Rokhsar D.S."/>
        </authorList>
    </citation>
    <scope>NUCLEOTIDE SEQUENCE [LARGE SCALE GENOMIC DNA]</scope>
    <source>
        <strain evidence="11 12">Grell-BS-1999</strain>
    </source>
</reference>
<dbReference type="GO" id="GO:0005634">
    <property type="term" value="C:nucleus"/>
    <property type="evidence" value="ECO:0000318"/>
    <property type="project" value="GO_Central"/>
</dbReference>
<dbReference type="GO" id="GO:1901987">
    <property type="term" value="P:regulation of cell cycle phase transition"/>
    <property type="evidence" value="ECO:0000318"/>
    <property type="project" value="GO_Central"/>
</dbReference>
<dbReference type="FunFam" id="1.10.510.10:FF:000611">
    <property type="entry name" value="CMGC family protein kinase"/>
    <property type="match status" value="1"/>
</dbReference>
<dbReference type="SUPFAM" id="SSF56112">
    <property type="entry name" value="Protein kinase-like (PK-like)"/>
    <property type="match status" value="1"/>
</dbReference>
<evidence type="ECO:0000256" key="6">
    <source>
        <dbReference type="ARBA" id="ARBA00022840"/>
    </source>
</evidence>
<dbReference type="PROSITE" id="PS00107">
    <property type="entry name" value="PROTEIN_KINASE_ATP"/>
    <property type="match status" value="1"/>
</dbReference>
<keyword evidence="2" id="KW-0132">Cell division</keyword>
<dbReference type="CDD" id="cd07839">
    <property type="entry name" value="STKc_CDK5"/>
    <property type="match status" value="1"/>
</dbReference>
<dbReference type="PROSITE" id="PS00109">
    <property type="entry name" value="PROTEIN_KINASE_TYR"/>
    <property type="match status" value="1"/>
</dbReference>
<dbReference type="InterPro" id="IPR050108">
    <property type="entry name" value="CDK"/>
</dbReference>
<dbReference type="GeneID" id="6751441"/>
<dbReference type="eggNOG" id="KOG0662">
    <property type="taxonomic scope" value="Eukaryota"/>
</dbReference>
<dbReference type="KEGG" id="tad:TRIADDRAFT_49937"/>
<evidence type="ECO:0000256" key="1">
    <source>
        <dbReference type="ARBA" id="ARBA00022527"/>
    </source>
</evidence>
<dbReference type="RefSeq" id="XP_002110226.1">
    <property type="nucleotide sequence ID" value="XM_002110190.1"/>
</dbReference>
<sequence length="293" mass="32868">MESYEKLVKIGEGTYGTVYKAVNHDTGEIVALKKVRIDDENEGIPSFALREICLLKELKHKNIVMLYDVIHGNKELMIVFEYCDQDLKRYCDACQGKIDPSIVQSFTNQLLQGLAYCHSHHILHRDITPQNILVTGNGDIKLADFGLARNFGIPVKSFSAEVVTLWYRSPDVLLGATLYDTSIDIWSTGCIFAELSNGGQPLLPGKDVADQLKIIFKIFGTPNEQIWPGVSQLMKDKDYPSYNAMSILHVVPNLNQLGCDLFQLMMVLDPSKRCTAEQALQHAYFKGVSEGYT</sequence>
<keyword evidence="1" id="KW-0723">Serine/threonine-protein kinase</keyword>
<keyword evidence="7" id="KW-0131">Cell cycle</keyword>
<dbReference type="PROSITE" id="PS50011">
    <property type="entry name" value="PROTEIN_KINASE_DOM"/>
    <property type="match status" value="1"/>
</dbReference>
<evidence type="ECO:0000313" key="11">
    <source>
        <dbReference type="EMBL" id="EDV26230.1"/>
    </source>
</evidence>
<keyword evidence="5" id="KW-0418">Kinase</keyword>
<evidence type="ECO:0000256" key="3">
    <source>
        <dbReference type="ARBA" id="ARBA00022679"/>
    </source>
</evidence>
<gene>
    <name evidence="11" type="ORF">TRIADDRAFT_49937</name>
</gene>
<dbReference type="GO" id="GO:0051301">
    <property type="term" value="P:cell division"/>
    <property type="evidence" value="ECO:0007669"/>
    <property type="project" value="UniProtKB-KW"/>
</dbReference>
<dbReference type="OrthoDB" id="1732493at2759"/>
<dbReference type="InterPro" id="IPR008266">
    <property type="entry name" value="Tyr_kinase_AS"/>
</dbReference>
<dbReference type="Gene3D" id="1.10.510.10">
    <property type="entry name" value="Transferase(Phosphotransferase) domain 1"/>
    <property type="match status" value="1"/>
</dbReference>
<feature type="domain" description="Protein kinase" evidence="10">
    <location>
        <begin position="4"/>
        <end position="285"/>
    </location>
</feature>
<dbReference type="GO" id="GO:0005524">
    <property type="term" value="F:ATP binding"/>
    <property type="evidence" value="ECO:0007669"/>
    <property type="project" value="UniProtKB-UniRule"/>
</dbReference>
<dbReference type="GO" id="GO:0005737">
    <property type="term" value="C:cytoplasm"/>
    <property type="evidence" value="ECO:0000318"/>
    <property type="project" value="GO_Central"/>
</dbReference>
<proteinExistence type="predicted"/>
<dbReference type="OMA" id="NWQIFVP"/>
<feature type="binding site" evidence="9">
    <location>
        <position position="33"/>
    </location>
    <ligand>
        <name>ATP</name>
        <dbReference type="ChEBI" id="CHEBI:30616"/>
    </ligand>
</feature>
<evidence type="ECO:0000256" key="4">
    <source>
        <dbReference type="ARBA" id="ARBA00022741"/>
    </source>
</evidence>
<evidence type="ECO:0000256" key="5">
    <source>
        <dbReference type="ARBA" id="ARBA00022777"/>
    </source>
</evidence>
<dbReference type="PhylomeDB" id="B3RQV2"/>
<protein>
    <recommendedName>
        <fullName evidence="8">Cell division protein kinase 5</fullName>
    </recommendedName>
</protein>
<dbReference type="Pfam" id="PF00069">
    <property type="entry name" value="Pkinase"/>
    <property type="match status" value="1"/>
</dbReference>
<dbReference type="InterPro" id="IPR011009">
    <property type="entry name" value="Kinase-like_dom_sf"/>
</dbReference>
<evidence type="ECO:0000256" key="2">
    <source>
        <dbReference type="ARBA" id="ARBA00022618"/>
    </source>
</evidence>
<evidence type="ECO:0000256" key="7">
    <source>
        <dbReference type="ARBA" id="ARBA00023306"/>
    </source>
</evidence>
<name>B3RQV2_TRIAD</name>
<organism evidence="11 12">
    <name type="scientific">Trichoplax adhaerens</name>
    <name type="common">Trichoplax reptans</name>
    <dbReference type="NCBI Taxonomy" id="10228"/>
    <lineage>
        <taxon>Eukaryota</taxon>
        <taxon>Metazoa</taxon>
        <taxon>Placozoa</taxon>
        <taxon>Uniplacotomia</taxon>
        <taxon>Trichoplacea</taxon>
        <taxon>Trichoplacidae</taxon>
        <taxon>Trichoplax</taxon>
    </lineage>
</organism>
<dbReference type="HOGENOM" id="CLU_000288_181_1_1"/>
<evidence type="ECO:0000259" key="10">
    <source>
        <dbReference type="PROSITE" id="PS50011"/>
    </source>
</evidence>
<keyword evidence="12" id="KW-1185">Reference proteome</keyword>
<dbReference type="PANTHER" id="PTHR24056">
    <property type="entry name" value="CELL DIVISION PROTEIN KINASE"/>
    <property type="match status" value="1"/>
</dbReference>
<dbReference type="STRING" id="10228.B3RQV2"/>
<dbReference type="InterPro" id="IPR017441">
    <property type="entry name" value="Protein_kinase_ATP_BS"/>
</dbReference>
<keyword evidence="6 9" id="KW-0067">ATP-binding</keyword>